<evidence type="ECO:0000313" key="4">
    <source>
        <dbReference type="Proteomes" id="UP000217199"/>
    </source>
</evidence>
<evidence type="ECO:0000256" key="2">
    <source>
        <dbReference type="SAM" id="MobiDB-lite"/>
    </source>
</evidence>
<gene>
    <name evidence="3" type="ORF">PNOK_0270900</name>
</gene>
<name>A0A286UTA9_9AGAM</name>
<dbReference type="PANTHER" id="PTHR46014">
    <property type="entry name" value="TETRATRICOPEPTIDE REPEAT PROTEIN 1"/>
    <property type="match status" value="1"/>
</dbReference>
<accession>A0A286UTA9</accession>
<dbReference type="SUPFAM" id="SSF48452">
    <property type="entry name" value="TPR-like"/>
    <property type="match status" value="1"/>
</dbReference>
<dbReference type="Gene3D" id="1.25.40.10">
    <property type="entry name" value="Tetratricopeptide repeat domain"/>
    <property type="match status" value="1"/>
</dbReference>
<dbReference type="InterPro" id="IPR011990">
    <property type="entry name" value="TPR-like_helical_dom_sf"/>
</dbReference>
<reference evidence="3 4" key="1">
    <citation type="journal article" date="2017" name="Mol. Ecol.">
        <title>Comparative and population genomic landscape of Phellinus noxius: A hypervariable fungus causing root rot in trees.</title>
        <authorList>
            <person name="Chung C.L."/>
            <person name="Lee T.J."/>
            <person name="Akiba M."/>
            <person name="Lee H.H."/>
            <person name="Kuo T.H."/>
            <person name="Liu D."/>
            <person name="Ke H.M."/>
            <person name="Yokoi T."/>
            <person name="Roa M.B."/>
            <person name="Lu M.J."/>
            <person name="Chang Y.Y."/>
            <person name="Ann P.J."/>
            <person name="Tsai J.N."/>
            <person name="Chen C.Y."/>
            <person name="Tzean S.S."/>
            <person name="Ota Y."/>
            <person name="Hattori T."/>
            <person name="Sahashi N."/>
            <person name="Liou R.F."/>
            <person name="Kikuchi T."/>
            <person name="Tsai I.J."/>
        </authorList>
    </citation>
    <scope>NUCLEOTIDE SEQUENCE [LARGE SCALE GENOMIC DNA]</scope>
    <source>
        <strain evidence="3 4">FFPRI411160</strain>
    </source>
</reference>
<keyword evidence="4" id="KW-1185">Reference proteome</keyword>
<dbReference type="PANTHER" id="PTHR46014:SF1">
    <property type="entry name" value="TETRATRICOPEPTIDE REPEAT PROTEIN 1"/>
    <property type="match status" value="1"/>
</dbReference>
<protein>
    <submittedName>
        <fullName evidence="3">TPR</fullName>
    </submittedName>
</protein>
<evidence type="ECO:0000313" key="3">
    <source>
        <dbReference type="EMBL" id="PAV22752.1"/>
    </source>
</evidence>
<dbReference type="OrthoDB" id="1872379at2759"/>
<dbReference type="PROSITE" id="PS50005">
    <property type="entry name" value="TPR"/>
    <property type="match status" value="1"/>
</dbReference>
<dbReference type="Proteomes" id="UP000217199">
    <property type="component" value="Unassembled WGS sequence"/>
</dbReference>
<dbReference type="AlphaFoldDB" id="A0A286UTA9"/>
<proteinExistence type="predicted"/>
<dbReference type="STRING" id="2282107.A0A286UTA9"/>
<keyword evidence="1" id="KW-0802">TPR repeat</keyword>
<organism evidence="3 4">
    <name type="scientific">Pyrrhoderma noxium</name>
    <dbReference type="NCBI Taxonomy" id="2282107"/>
    <lineage>
        <taxon>Eukaryota</taxon>
        <taxon>Fungi</taxon>
        <taxon>Dikarya</taxon>
        <taxon>Basidiomycota</taxon>
        <taxon>Agaricomycotina</taxon>
        <taxon>Agaricomycetes</taxon>
        <taxon>Hymenochaetales</taxon>
        <taxon>Hymenochaetaceae</taxon>
        <taxon>Pyrrhoderma</taxon>
    </lineage>
</organism>
<dbReference type="SMART" id="SM00028">
    <property type="entry name" value="TPR"/>
    <property type="match status" value="3"/>
</dbReference>
<dbReference type="InterPro" id="IPR052769">
    <property type="entry name" value="TPR_domain_protein"/>
</dbReference>
<feature type="region of interest" description="Disordered" evidence="2">
    <location>
        <begin position="1"/>
        <end position="41"/>
    </location>
</feature>
<evidence type="ECO:0000256" key="1">
    <source>
        <dbReference type="PROSITE-ProRule" id="PRU00339"/>
    </source>
</evidence>
<dbReference type="InParanoid" id="A0A286UTA9"/>
<comment type="caution">
    <text evidence="3">The sequence shown here is derived from an EMBL/GenBank/DDBJ whole genome shotgun (WGS) entry which is preliminary data.</text>
</comment>
<feature type="repeat" description="TPR" evidence="1">
    <location>
        <begin position="156"/>
        <end position="189"/>
    </location>
</feature>
<feature type="compositionally biased region" description="Low complexity" evidence="2">
    <location>
        <begin position="1"/>
        <end position="16"/>
    </location>
</feature>
<sequence>MAQSSSSSPSQPLELPSTDEMLHNQSTDKVSVNIGGDGIGDHSEEDTIKKCLGDAEELKQEGTSYFKEQNWKQAITTYTCALGQLPKRVVYKKGADGNTTAKASAEGEDEDGSSKVEYNVEKPEEQLAGEDEDRKEGVEQPPKLTGIYLELAKARSVLNANIGACHLKLEEYKEAVTACTEALADDPSYVKALQRRASCNEKIGSWSSLAAAQEDYTRLLELLPSNSPLIPPIRRSLSSLKPRIEEAQKKETGEMIQKLKGIGNSILGNFGLSTDNFKFEPNGQGGYSMNFVR</sequence>
<dbReference type="EMBL" id="NBII01000002">
    <property type="protein sequence ID" value="PAV22752.1"/>
    <property type="molecule type" value="Genomic_DNA"/>
</dbReference>
<dbReference type="InterPro" id="IPR019734">
    <property type="entry name" value="TPR_rpt"/>
</dbReference>